<dbReference type="HOGENOM" id="CLU_2826040_0_0_5"/>
<protein>
    <submittedName>
        <fullName evidence="1">Uncharacterized protein</fullName>
    </submittedName>
</protein>
<keyword evidence="2" id="KW-1185">Reference proteome</keyword>
<dbReference type="EMBL" id="AAMT01000018">
    <property type="protein sequence ID" value="EAQ11170.1"/>
    <property type="molecule type" value="Genomic_DNA"/>
</dbReference>
<gene>
    <name evidence="1" type="ORF">RB2654_21258</name>
</gene>
<comment type="caution">
    <text evidence="1">The sequence shown here is derived from an EMBL/GenBank/DDBJ whole genome shotgun (WGS) entry which is preliminary data.</text>
</comment>
<dbReference type="Proteomes" id="UP000002931">
    <property type="component" value="Unassembled WGS sequence"/>
</dbReference>
<dbReference type="AlphaFoldDB" id="A3VKJ9"/>
<evidence type="ECO:0000313" key="1">
    <source>
        <dbReference type="EMBL" id="EAQ11170.1"/>
    </source>
</evidence>
<sequence length="66" mass="7643">MASLDFRDFRSRISSNRSSNPIASQEFGPTAMVLAERKPPGFSLMGQKNCFEQHMFFFSNMCWQPF</sequence>
<accession>A3VKJ9</accession>
<evidence type="ECO:0000313" key="2">
    <source>
        <dbReference type="Proteomes" id="UP000002931"/>
    </source>
</evidence>
<reference evidence="1 2" key="1">
    <citation type="journal article" date="2010" name="J. Bacteriol.">
        <title>Genome sequences of Pelagibaca bermudensis HTCC2601T and Maritimibacter alkaliphilus HTCC2654T, the type strains of two marine Roseobacter genera.</title>
        <authorList>
            <person name="Thrash J.C."/>
            <person name="Cho J.C."/>
            <person name="Ferriera S."/>
            <person name="Johnson J."/>
            <person name="Vergin K.L."/>
            <person name="Giovannoni S.J."/>
        </authorList>
    </citation>
    <scope>NUCLEOTIDE SEQUENCE [LARGE SCALE GENOMIC DNA]</scope>
    <source>
        <strain evidence="1 2">HTCC2654</strain>
    </source>
</reference>
<proteinExistence type="predicted"/>
<organism evidence="1 2">
    <name type="scientific">Maritimibacter alkaliphilus HTCC2654</name>
    <dbReference type="NCBI Taxonomy" id="314271"/>
    <lineage>
        <taxon>Bacteria</taxon>
        <taxon>Pseudomonadati</taxon>
        <taxon>Pseudomonadota</taxon>
        <taxon>Alphaproteobacteria</taxon>
        <taxon>Rhodobacterales</taxon>
        <taxon>Roseobacteraceae</taxon>
        <taxon>Maritimibacter</taxon>
    </lineage>
</organism>
<name>A3VKJ9_9RHOB</name>